<evidence type="ECO:0000313" key="2">
    <source>
        <dbReference type="EMBL" id="GAA5104403.1"/>
    </source>
</evidence>
<reference evidence="3" key="1">
    <citation type="journal article" date="2019" name="Int. J. Syst. Evol. Microbiol.">
        <title>The Global Catalogue of Microorganisms (GCM) 10K type strain sequencing project: providing services to taxonomists for standard genome sequencing and annotation.</title>
        <authorList>
            <consortium name="The Broad Institute Genomics Platform"/>
            <consortium name="The Broad Institute Genome Sequencing Center for Infectious Disease"/>
            <person name="Wu L."/>
            <person name="Ma J."/>
        </authorList>
    </citation>
    <scope>NUCLEOTIDE SEQUENCE [LARGE SCALE GENOMIC DNA]</scope>
    <source>
        <strain evidence="3">JCM 18050</strain>
    </source>
</reference>
<proteinExistence type="predicted"/>
<protein>
    <submittedName>
        <fullName evidence="2">Uncharacterized protein</fullName>
    </submittedName>
</protein>
<name>A0ABP9N0J7_9GAMM</name>
<evidence type="ECO:0000313" key="3">
    <source>
        <dbReference type="Proteomes" id="UP001500171"/>
    </source>
</evidence>
<dbReference type="EMBL" id="BAABHY010000001">
    <property type="protein sequence ID" value="GAA5104403.1"/>
    <property type="molecule type" value="Genomic_DNA"/>
</dbReference>
<dbReference type="RefSeq" id="WP_345487810.1">
    <property type="nucleotide sequence ID" value="NZ_BAABHY010000001.1"/>
</dbReference>
<organism evidence="2 3">
    <name type="scientific">Orbus sasakiae</name>
    <dbReference type="NCBI Taxonomy" id="1078475"/>
    <lineage>
        <taxon>Bacteria</taxon>
        <taxon>Pseudomonadati</taxon>
        <taxon>Pseudomonadota</taxon>
        <taxon>Gammaproteobacteria</taxon>
        <taxon>Orbales</taxon>
        <taxon>Orbaceae</taxon>
        <taxon>Orbus</taxon>
    </lineage>
</organism>
<evidence type="ECO:0000256" key="1">
    <source>
        <dbReference type="SAM" id="Coils"/>
    </source>
</evidence>
<feature type="coiled-coil region" evidence="1">
    <location>
        <begin position="353"/>
        <end position="389"/>
    </location>
</feature>
<keyword evidence="3" id="KW-1185">Reference proteome</keyword>
<sequence length="466" mass="54839">MSVSTDITLIRMIEYKQIFFGLIDHLDKQEQGGEIPLALYYKLVTDVINNQVEPKSRQLKETFDPDNLFKTGLLLELDKSRNILVFQGFVLDMFRHFDKSRLRELSSEQLESLRQDLNDSYERLNSISLSPGDEIYEEVVALLFERLRHTHGRIKQNITSLQGQTERLSAIAEAKNIQDLTQTRLIREALIQINRIYQRHVLPTLQFLNEREDLKRGKPALTAVGEIAQLFEQSGFPEISQRIQFAQGSIRSYSKNIEIIRKTLERYVRQGKRQRHQYDCIEHLFNQLKAESQLTQDGKLNNKYVNKDSKAFHFAYQFTGLKTHRFAPRLDWRDNHQSVLFTEYLRVTLPKLREKLQNQLVHLDNQNNLNQNEQQHIRHKMNIQKLMAEYVLPKQSDDLHLLVHNYLYLTLSDYKLVDLLDGLGWLRSRIGLPIKVQFLLKEIIYGGLKLVYHPLQLNDIQDTSDD</sequence>
<gene>
    <name evidence="2" type="ORF">GCM10023211_01990</name>
</gene>
<accession>A0ABP9N0J7</accession>
<keyword evidence="1" id="KW-0175">Coiled coil</keyword>
<comment type="caution">
    <text evidence="2">The sequence shown here is derived from an EMBL/GenBank/DDBJ whole genome shotgun (WGS) entry which is preliminary data.</text>
</comment>
<dbReference type="Proteomes" id="UP001500171">
    <property type="component" value="Unassembled WGS sequence"/>
</dbReference>